<dbReference type="InterPro" id="IPR048287">
    <property type="entry name" value="TSPN-like_N"/>
</dbReference>
<dbReference type="PANTHER" id="PTHR10199">
    <property type="entry name" value="THROMBOSPONDIN"/>
    <property type="match status" value="1"/>
</dbReference>
<keyword evidence="14" id="KW-0472">Membrane</keyword>
<dbReference type="Gene3D" id="2.60.120.200">
    <property type="match status" value="2"/>
</dbReference>
<feature type="repeat" description="TSP type-3" evidence="12">
    <location>
        <begin position="379"/>
        <end position="414"/>
    </location>
</feature>
<feature type="domain" description="TSP C-terminal" evidence="15">
    <location>
        <begin position="614"/>
        <end position="828"/>
    </location>
</feature>
<dbReference type="SUPFAM" id="SSF49899">
    <property type="entry name" value="Concanavalin A-like lectins/glucanases"/>
    <property type="match status" value="2"/>
</dbReference>
<dbReference type="FunFam" id="4.10.1080.10:FF:000004">
    <property type="entry name" value="Cartilage oligomeric matrix protein"/>
    <property type="match status" value="1"/>
</dbReference>
<evidence type="ECO:0000313" key="17">
    <source>
        <dbReference type="Proteomes" id="UP000694557"/>
    </source>
</evidence>
<dbReference type="InterPro" id="IPR000742">
    <property type="entry name" value="EGF"/>
</dbReference>
<evidence type="ECO:0000256" key="5">
    <source>
        <dbReference type="ARBA" id="ARBA00022536"/>
    </source>
</evidence>
<dbReference type="GO" id="GO:0005509">
    <property type="term" value="F:calcium ion binding"/>
    <property type="evidence" value="ECO:0007669"/>
    <property type="project" value="UniProtKB-UniRule"/>
</dbReference>
<dbReference type="PANTHER" id="PTHR10199:SF92">
    <property type="entry name" value="THROMBOSPONDIN-4"/>
    <property type="match status" value="1"/>
</dbReference>
<evidence type="ECO:0000259" key="15">
    <source>
        <dbReference type="PROSITE" id="PS51236"/>
    </source>
</evidence>
<evidence type="ECO:0000256" key="3">
    <source>
        <dbReference type="ARBA" id="ARBA00022525"/>
    </source>
</evidence>
<keyword evidence="17" id="KW-1185">Reference proteome</keyword>
<dbReference type="InterPro" id="IPR024665">
    <property type="entry name" value="TSP/COMP_CC"/>
</dbReference>
<dbReference type="Gene3D" id="4.10.1080.10">
    <property type="entry name" value="TSP type-3 repeat"/>
    <property type="match status" value="2"/>
</dbReference>
<dbReference type="SMART" id="SM00181">
    <property type="entry name" value="EGF"/>
    <property type="match status" value="3"/>
</dbReference>
<feature type="region of interest" description="Disordered" evidence="13">
    <location>
        <begin position="473"/>
        <end position="562"/>
    </location>
</feature>
<dbReference type="InterPro" id="IPR008859">
    <property type="entry name" value="Thrombospondin_C"/>
</dbReference>
<dbReference type="GO" id="GO:0005783">
    <property type="term" value="C:endoplasmic reticulum"/>
    <property type="evidence" value="ECO:0007669"/>
    <property type="project" value="UniProtKB-SubCell"/>
</dbReference>
<keyword evidence="6" id="KW-0732">Signal</keyword>
<keyword evidence="10" id="KW-1015">Disulfide bond</keyword>
<evidence type="ECO:0000256" key="13">
    <source>
        <dbReference type="SAM" id="MobiDB-lite"/>
    </source>
</evidence>
<sequence>MFPFTFILLYVILLYITTLQLLYFIFSSVVYDLLNSPDCLPDLLQGGLVEQGVNEAFILTTFKLQPKTGTTVFGLYNPRDNSKYFEFTVLGKLNRAVLRYLRSDRRMSSVTFNNIPLADGQRHRLLFHLKGMQQGPGGVELHLDCRLVETVRDLPSVFQGLPAGYGVVELKSMQGKAEVMLLDMFQMAAYCFYRVKETSFLRNTISECQACGLGGSEVMKQKCAPGVCFRGDMCIETEDGVECGPCPDGYTGDGFSCDDVDEVGCVCVCMLYSGACVFTVCIYMVGSYVCGGCKTGYTGDQVKGCKPERSCGNSLTNPCDVNAHVLSSFSCQCGIGWAGNGYLCGKDTDIDGYPDEKLKCKDMLCKKDNCMRVPNSGQEDADKDGQGDACDTDADGDGILNEQDNCWLKPNVDQRNSDKDSHGDACDNCRTVENPDQRDTDSDGKGDACDDDMDGDGLKNFLDNCQQVVNRDQLDRDGDGVGDACDSCPDIPNPNQSDIDHDLVGDSCDTNQDSDGDGHQDTKDNCPNVINSSQLDTDKDGLGDECDDDDDNDNIPDFLLPGPDNCRLVPNPDQLDENSDGVGDVCESDFDQDKVIDRIDNCPENAEVTLTDFRAYQTVVLDPEGDAQIDPNWVVLNQGMEIVQTMNSDPGLAVGYTAFSGVDFEGTFHVNTVTDDDYAGFIFGYQDSSSFYVVMWKQTEQTYWQATPFRAVAEPGIQLKAVKSKSGPGEHLRNSLWHTGDTNDQVRLLWKDPRNVGWKDKVSYRWYLQHRPQVGYIRARFYEGTELVADSGVTIDTTMRGGRLGVFCFSQENIIWSNLKYRCNDTIPGDFQEFSMQHGVVDGL</sequence>
<dbReference type="FunFam" id="2.60.120.200:FF:000002">
    <property type="entry name" value="Thrombospondin 3"/>
    <property type="match status" value="1"/>
</dbReference>
<organism evidence="16 17">
    <name type="scientific">Oncorhynchus kisutch</name>
    <name type="common">Coho salmon</name>
    <name type="synonym">Salmo kisutch</name>
    <dbReference type="NCBI Taxonomy" id="8019"/>
    <lineage>
        <taxon>Eukaryota</taxon>
        <taxon>Metazoa</taxon>
        <taxon>Chordata</taxon>
        <taxon>Craniata</taxon>
        <taxon>Vertebrata</taxon>
        <taxon>Euteleostomi</taxon>
        <taxon>Actinopterygii</taxon>
        <taxon>Neopterygii</taxon>
        <taxon>Teleostei</taxon>
        <taxon>Protacanthopterygii</taxon>
        <taxon>Salmoniformes</taxon>
        <taxon>Salmonidae</taxon>
        <taxon>Salmoninae</taxon>
        <taxon>Oncorhynchus</taxon>
    </lineage>
</organism>
<evidence type="ECO:0000256" key="6">
    <source>
        <dbReference type="ARBA" id="ARBA00022729"/>
    </source>
</evidence>
<feature type="transmembrane region" description="Helical" evidence="14">
    <location>
        <begin position="7"/>
        <end position="26"/>
    </location>
</feature>
<dbReference type="SUPFAM" id="SSF103647">
    <property type="entry name" value="TSP type-3 repeat"/>
    <property type="match status" value="3"/>
</dbReference>
<evidence type="ECO:0000256" key="1">
    <source>
        <dbReference type="ARBA" id="ARBA00004240"/>
    </source>
</evidence>
<keyword evidence="11" id="KW-0325">Glycoprotein</keyword>
<evidence type="ECO:0000256" key="9">
    <source>
        <dbReference type="ARBA" id="ARBA00022837"/>
    </source>
</evidence>
<keyword evidence="9 12" id="KW-0106">Calcium</keyword>
<dbReference type="Pfam" id="PF02412">
    <property type="entry name" value="TSP_3"/>
    <property type="match status" value="6"/>
</dbReference>
<dbReference type="InterPro" id="IPR017897">
    <property type="entry name" value="Thrombospondin_3_rpt"/>
</dbReference>
<dbReference type="PROSITE" id="PS51236">
    <property type="entry name" value="TSP_CTER"/>
    <property type="match status" value="1"/>
</dbReference>
<evidence type="ECO:0000256" key="7">
    <source>
        <dbReference type="ARBA" id="ARBA00022737"/>
    </source>
</evidence>
<keyword evidence="14" id="KW-1133">Transmembrane helix</keyword>
<dbReference type="Proteomes" id="UP000694557">
    <property type="component" value="Unassembled WGS sequence"/>
</dbReference>
<dbReference type="GO" id="GO:0007155">
    <property type="term" value="P:cell adhesion"/>
    <property type="evidence" value="ECO:0007669"/>
    <property type="project" value="InterPro"/>
</dbReference>
<dbReference type="PROSITE" id="PS51234">
    <property type="entry name" value="TSP3"/>
    <property type="match status" value="3"/>
</dbReference>
<dbReference type="AlphaFoldDB" id="A0A8C7DQ98"/>
<feature type="compositionally biased region" description="Basic and acidic residues" evidence="13">
    <location>
        <begin position="433"/>
        <end position="448"/>
    </location>
</feature>
<keyword evidence="3" id="KW-0964">Secreted</keyword>
<dbReference type="FunFam" id="4.10.1080.10:FF:000001">
    <property type="entry name" value="Thrombospondin 3"/>
    <property type="match status" value="1"/>
</dbReference>
<keyword evidence="7" id="KW-0677">Repeat</keyword>
<evidence type="ECO:0000256" key="8">
    <source>
        <dbReference type="ARBA" id="ARBA00022824"/>
    </source>
</evidence>
<dbReference type="SMART" id="SM00210">
    <property type="entry name" value="TSPN"/>
    <property type="match status" value="1"/>
</dbReference>
<feature type="region of interest" description="Disordered" evidence="13">
    <location>
        <begin position="402"/>
        <end position="451"/>
    </location>
</feature>
<evidence type="ECO:0000313" key="16">
    <source>
        <dbReference type="Ensembl" id="ENSOKIP00005016934.1"/>
    </source>
</evidence>
<gene>
    <name evidence="16" type="primary">THBS4</name>
    <name evidence="16" type="synonym">LOC109892399</name>
</gene>
<comment type="subcellular location">
    <subcellularLocation>
        <location evidence="1">Endoplasmic reticulum</location>
    </subcellularLocation>
    <subcellularLocation>
        <location evidence="2">Secreted</location>
        <location evidence="2">Extracellular space</location>
        <location evidence="2">Extracellular matrix</location>
    </subcellularLocation>
</comment>
<name>A0A8C7DQ98_ONCKI</name>
<evidence type="ECO:0000256" key="14">
    <source>
        <dbReference type="SAM" id="Phobius"/>
    </source>
</evidence>
<proteinExistence type="predicted"/>
<dbReference type="GO" id="GO:0005576">
    <property type="term" value="C:extracellular region"/>
    <property type="evidence" value="ECO:0007669"/>
    <property type="project" value="InterPro"/>
</dbReference>
<feature type="repeat" description="TSP type-3" evidence="12">
    <location>
        <begin position="438"/>
        <end position="473"/>
    </location>
</feature>
<feature type="compositionally biased region" description="Basic and acidic residues" evidence="13">
    <location>
        <begin position="415"/>
        <end position="427"/>
    </location>
</feature>
<dbReference type="Gene3D" id="2.10.25.10">
    <property type="entry name" value="Laminin"/>
    <property type="match status" value="2"/>
</dbReference>
<dbReference type="Ensembl" id="ENSOKIT00005018025.1">
    <property type="protein sequence ID" value="ENSOKIP00005016934.1"/>
    <property type="gene ID" value="ENSOKIG00005003779.1"/>
</dbReference>
<feature type="compositionally biased region" description="Acidic residues" evidence="13">
    <location>
        <begin position="543"/>
        <end position="554"/>
    </location>
</feature>
<keyword evidence="5" id="KW-0245">EGF-like domain</keyword>
<accession>A0A8C7DQ98</accession>
<dbReference type="GeneTree" id="ENSGT00940000155227"/>
<dbReference type="Gene3D" id="1.20.5.10">
    <property type="match status" value="1"/>
</dbReference>
<reference evidence="16" key="1">
    <citation type="submission" date="2025-08" db="UniProtKB">
        <authorList>
            <consortium name="Ensembl"/>
        </authorList>
    </citation>
    <scope>IDENTIFICATION</scope>
</reference>
<evidence type="ECO:0000256" key="4">
    <source>
        <dbReference type="ARBA" id="ARBA00022530"/>
    </source>
</evidence>
<keyword evidence="4" id="KW-0272">Extracellular matrix</keyword>
<dbReference type="Pfam" id="PF05735">
    <property type="entry name" value="TSP_C"/>
    <property type="match status" value="1"/>
</dbReference>
<keyword evidence="8" id="KW-0256">Endoplasmic reticulum</keyword>
<dbReference type="FunFam" id="2.10.25.10:FF:000027">
    <property type="entry name" value="Thrombospondin 3"/>
    <property type="match status" value="1"/>
</dbReference>
<protein>
    <submittedName>
        <fullName evidence="16">Thrombospondin 4b</fullName>
    </submittedName>
</protein>
<evidence type="ECO:0000256" key="11">
    <source>
        <dbReference type="ARBA" id="ARBA00023180"/>
    </source>
</evidence>
<evidence type="ECO:0000256" key="10">
    <source>
        <dbReference type="ARBA" id="ARBA00023157"/>
    </source>
</evidence>
<dbReference type="InterPro" id="IPR013320">
    <property type="entry name" value="ConA-like_dom_sf"/>
</dbReference>
<evidence type="ECO:0000256" key="2">
    <source>
        <dbReference type="ARBA" id="ARBA00004498"/>
    </source>
</evidence>
<keyword evidence="14" id="KW-0812">Transmembrane</keyword>
<reference evidence="16" key="2">
    <citation type="submission" date="2025-09" db="UniProtKB">
        <authorList>
            <consortium name="Ensembl"/>
        </authorList>
    </citation>
    <scope>IDENTIFICATION</scope>
</reference>
<dbReference type="InterPro" id="IPR028974">
    <property type="entry name" value="TSP_type-3_rpt"/>
</dbReference>
<feature type="repeat" description="TSP type-3" evidence="12">
    <location>
        <begin position="575"/>
        <end position="610"/>
    </location>
</feature>
<dbReference type="Pfam" id="PF11598">
    <property type="entry name" value="COMP"/>
    <property type="match status" value="1"/>
</dbReference>
<dbReference type="InterPro" id="IPR003367">
    <property type="entry name" value="Thrombospondin_3-like_rpt"/>
</dbReference>
<evidence type="ECO:0000256" key="12">
    <source>
        <dbReference type="PROSITE-ProRule" id="PRU00634"/>
    </source>
</evidence>